<dbReference type="Proteomes" id="UP000529417">
    <property type="component" value="Unassembled WGS sequence"/>
</dbReference>
<keyword evidence="2" id="KW-1185">Reference proteome</keyword>
<sequence>MYIILALLIAVAVILILQPWKRRACRWREDRRALADGRVLHRCAACGAEIALPKGRKPAACLADRSQQ</sequence>
<accession>A0A7Z0I129</accession>
<organism evidence="1 2">
    <name type="scientific">Rhabdonatronobacter sediminivivens</name>
    <dbReference type="NCBI Taxonomy" id="2743469"/>
    <lineage>
        <taxon>Bacteria</taxon>
        <taxon>Pseudomonadati</taxon>
        <taxon>Pseudomonadota</taxon>
        <taxon>Alphaproteobacteria</taxon>
        <taxon>Rhodobacterales</taxon>
        <taxon>Paracoccaceae</taxon>
        <taxon>Rhabdonatronobacter</taxon>
    </lineage>
</organism>
<dbReference type="AlphaFoldDB" id="A0A7Z0I129"/>
<gene>
    <name evidence="1" type="ORF">HUK65_13345</name>
</gene>
<reference evidence="1 2" key="1">
    <citation type="journal article" date="2000" name="Arch. Microbiol.">
        <title>Rhodobaca bogoriensis gen. nov. and sp. nov., an alkaliphilic purple nonsulfur bacterium from African Rift Valley soda lakes.</title>
        <authorList>
            <person name="Milford A.D."/>
            <person name="Achenbach L.A."/>
            <person name="Jung D.O."/>
            <person name="Madigan M.T."/>
        </authorList>
    </citation>
    <scope>NUCLEOTIDE SEQUENCE [LARGE SCALE GENOMIC DNA]</scope>
    <source>
        <strain evidence="1 2">2376</strain>
    </source>
</reference>
<protein>
    <submittedName>
        <fullName evidence="1">Uncharacterized protein</fullName>
    </submittedName>
</protein>
<dbReference type="RefSeq" id="WP_179906769.1">
    <property type="nucleotide sequence ID" value="NZ_JACBXS010000029.1"/>
</dbReference>
<dbReference type="EMBL" id="JACBXS010000029">
    <property type="protein sequence ID" value="NYS25974.1"/>
    <property type="molecule type" value="Genomic_DNA"/>
</dbReference>
<evidence type="ECO:0000313" key="1">
    <source>
        <dbReference type="EMBL" id="NYS25974.1"/>
    </source>
</evidence>
<comment type="caution">
    <text evidence="1">The sequence shown here is derived from an EMBL/GenBank/DDBJ whole genome shotgun (WGS) entry which is preliminary data.</text>
</comment>
<evidence type="ECO:0000313" key="2">
    <source>
        <dbReference type="Proteomes" id="UP000529417"/>
    </source>
</evidence>
<name>A0A7Z0I129_9RHOB</name>
<proteinExistence type="predicted"/>